<accession>A0A498JKP8</accession>
<sequence length="176" mass="20225">MVIRKKFQLVGMIAMLLSCKYEEVYREMLDKGVNSDEFTYVLLMVKTLKRDIPSYQFITKTLSNAEKYKKEGISFLIGDLKVVVTDNIDMGTERTIAEQIPDPVMKRLDTKHCVRYKLGKAATMHQTVVLDTTMSTPVFVQGSLNSVCNRYQLLMWEVVYTADEDLESITDTQTEL</sequence>
<dbReference type="AlphaFoldDB" id="A0A498JKP8"/>
<organism evidence="1 2">
    <name type="scientific">Malus domestica</name>
    <name type="common">Apple</name>
    <name type="synonym">Pyrus malus</name>
    <dbReference type="NCBI Taxonomy" id="3750"/>
    <lineage>
        <taxon>Eukaryota</taxon>
        <taxon>Viridiplantae</taxon>
        <taxon>Streptophyta</taxon>
        <taxon>Embryophyta</taxon>
        <taxon>Tracheophyta</taxon>
        <taxon>Spermatophyta</taxon>
        <taxon>Magnoliopsida</taxon>
        <taxon>eudicotyledons</taxon>
        <taxon>Gunneridae</taxon>
        <taxon>Pentapetalae</taxon>
        <taxon>rosids</taxon>
        <taxon>fabids</taxon>
        <taxon>Rosales</taxon>
        <taxon>Rosaceae</taxon>
        <taxon>Amygdaloideae</taxon>
        <taxon>Maleae</taxon>
        <taxon>Malus</taxon>
    </lineage>
</organism>
<keyword evidence="2" id="KW-1185">Reference proteome</keyword>
<gene>
    <name evidence="1" type="ORF">DVH24_008095</name>
</gene>
<protein>
    <submittedName>
        <fullName evidence="1">Uncharacterized protein</fullName>
    </submittedName>
</protein>
<proteinExistence type="predicted"/>
<dbReference type="EMBL" id="RDQH01000332">
    <property type="protein sequence ID" value="RXH95595.1"/>
    <property type="molecule type" value="Genomic_DNA"/>
</dbReference>
<evidence type="ECO:0000313" key="2">
    <source>
        <dbReference type="Proteomes" id="UP000290289"/>
    </source>
</evidence>
<dbReference type="PROSITE" id="PS51257">
    <property type="entry name" value="PROKAR_LIPOPROTEIN"/>
    <property type="match status" value="1"/>
</dbReference>
<name>A0A498JKP8_MALDO</name>
<evidence type="ECO:0000313" key="1">
    <source>
        <dbReference type="EMBL" id="RXH95595.1"/>
    </source>
</evidence>
<comment type="caution">
    <text evidence="1">The sequence shown here is derived from an EMBL/GenBank/DDBJ whole genome shotgun (WGS) entry which is preliminary data.</text>
</comment>
<dbReference type="Proteomes" id="UP000290289">
    <property type="component" value="Chromosome 6"/>
</dbReference>
<reference evidence="1 2" key="1">
    <citation type="submission" date="2018-10" db="EMBL/GenBank/DDBJ databases">
        <title>A high-quality apple genome assembly.</title>
        <authorList>
            <person name="Hu J."/>
        </authorList>
    </citation>
    <scope>NUCLEOTIDE SEQUENCE [LARGE SCALE GENOMIC DNA]</scope>
    <source>
        <strain evidence="2">cv. HFTH1</strain>
        <tissue evidence="1">Young leaf</tissue>
    </source>
</reference>